<dbReference type="InterPro" id="IPR027417">
    <property type="entry name" value="P-loop_NTPase"/>
</dbReference>
<evidence type="ECO:0000256" key="1">
    <source>
        <dbReference type="ARBA" id="ARBA00004141"/>
    </source>
</evidence>
<dbReference type="Gene3D" id="3.40.50.300">
    <property type="entry name" value="P-loop containing nucleotide triphosphate hydrolases"/>
    <property type="match status" value="2"/>
</dbReference>
<accession>A0A2L2U1K1</accession>
<comment type="subcellular location">
    <subcellularLocation>
        <location evidence="1">Membrane</location>
        <topology evidence="1">Multi-pass membrane protein</topology>
    </subcellularLocation>
</comment>
<dbReference type="PANTHER" id="PTHR24221:SF631">
    <property type="entry name" value="MULTIDRUG RESISTANCE PROTEIN 3"/>
    <property type="match status" value="1"/>
</dbReference>
<dbReference type="AlphaFoldDB" id="A0A2L2U1K1"/>
<keyword evidence="3 6" id="KW-1133">Transmembrane helix</keyword>
<dbReference type="PANTHER" id="PTHR24221">
    <property type="entry name" value="ATP-BINDING CASSETTE SUB-FAMILY B"/>
    <property type="match status" value="1"/>
</dbReference>
<dbReference type="PROSITE" id="PS50929">
    <property type="entry name" value="ABC_TM1F"/>
    <property type="match status" value="1"/>
</dbReference>
<name>A0A2L2U1K1_9HYPO</name>
<dbReference type="SUPFAM" id="SSF90123">
    <property type="entry name" value="ABC transporter transmembrane region"/>
    <property type="match status" value="1"/>
</dbReference>
<reference evidence="9" key="1">
    <citation type="submission" date="2014-10" db="EMBL/GenBank/DDBJ databases">
        <authorList>
            <person name="King R."/>
        </authorList>
    </citation>
    <scope>NUCLEOTIDE SEQUENCE [LARGE SCALE GENOMIC DNA]</scope>
    <source>
        <strain evidence="9">A3/5</strain>
    </source>
</reference>
<dbReference type="Proteomes" id="UP000245910">
    <property type="component" value="Chromosome III"/>
</dbReference>
<evidence type="ECO:0000256" key="5">
    <source>
        <dbReference type="SAM" id="MobiDB-lite"/>
    </source>
</evidence>
<dbReference type="EMBL" id="LN649231">
    <property type="protein sequence ID" value="CEI67975.1"/>
    <property type="molecule type" value="Genomic_DNA"/>
</dbReference>
<sequence>MEPTTNQHGHSRFCFHLGHRVLKLGLAYSFGALPPIVMCGFLQIGSEIKLEEDSSEEFASSATLATEAVSAIRTVASLTLENKMLALYQERLGIVTRTSVKALALTMLWYAFSQSMNFLLIALGFYYGGLLVSTREYTNVQFFVFLISVVLGGENAAILFRYIMGMAGAAVSAKYIFWLRQRAPDADNSFSDGEDDTQSDASQSLPKGDTIDVQCQAIEFAYPSRPQSKVISSIDINVEPVRLVTFVSPSGCNPTSDSIVMGGRSIRELGQQAHRGRLALAQQELVLYEGSVRENMAMGLLESKEVREAEVETACRDANILDFVSSLPEGLATDVSIHGDRIKKSCSSERTSALDTESERLVQVALNDAARDGKRTTIAVAHRLGIIGEVDCIFCLPEWGDHRDGESC</sequence>
<evidence type="ECO:0000313" key="8">
    <source>
        <dbReference type="EMBL" id="CEI67975.1"/>
    </source>
</evidence>
<evidence type="ECO:0000256" key="2">
    <source>
        <dbReference type="ARBA" id="ARBA00022692"/>
    </source>
</evidence>
<keyword evidence="4 6" id="KW-0472">Membrane</keyword>
<feature type="domain" description="ABC transmembrane type-1" evidence="7">
    <location>
        <begin position="30"/>
        <end position="168"/>
    </location>
</feature>
<evidence type="ECO:0000256" key="3">
    <source>
        <dbReference type="ARBA" id="ARBA00022989"/>
    </source>
</evidence>
<evidence type="ECO:0000259" key="7">
    <source>
        <dbReference type="PROSITE" id="PS50929"/>
    </source>
</evidence>
<keyword evidence="2 6" id="KW-0812">Transmembrane</keyword>
<feature type="region of interest" description="Disordered" evidence="5">
    <location>
        <begin position="188"/>
        <end position="207"/>
    </location>
</feature>
<dbReference type="InterPro" id="IPR039421">
    <property type="entry name" value="Type_1_exporter"/>
</dbReference>
<dbReference type="GO" id="GO:0016020">
    <property type="term" value="C:membrane"/>
    <property type="evidence" value="ECO:0007669"/>
    <property type="project" value="UniProtKB-SubCell"/>
</dbReference>
<dbReference type="STRING" id="56646.A0A2L2U1K1"/>
<evidence type="ECO:0000256" key="4">
    <source>
        <dbReference type="ARBA" id="ARBA00023136"/>
    </source>
</evidence>
<dbReference type="InterPro" id="IPR011527">
    <property type="entry name" value="ABC1_TM_dom"/>
</dbReference>
<dbReference type="GO" id="GO:0005524">
    <property type="term" value="F:ATP binding"/>
    <property type="evidence" value="ECO:0007669"/>
    <property type="project" value="InterPro"/>
</dbReference>
<protein>
    <recommendedName>
        <fullName evidence="7">ABC transmembrane type-1 domain-containing protein</fullName>
    </recommendedName>
</protein>
<organism evidence="8 9">
    <name type="scientific">Fusarium venenatum</name>
    <dbReference type="NCBI Taxonomy" id="56646"/>
    <lineage>
        <taxon>Eukaryota</taxon>
        <taxon>Fungi</taxon>
        <taxon>Dikarya</taxon>
        <taxon>Ascomycota</taxon>
        <taxon>Pezizomycotina</taxon>
        <taxon>Sordariomycetes</taxon>
        <taxon>Hypocreomycetidae</taxon>
        <taxon>Hypocreales</taxon>
        <taxon>Nectriaceae</taxon>
        <taxon>Fusarium</taxon>
    </lineage>
</organism>
<dbReference type="GO" id="GO:0140359">
    <property type="term" value="F:ABC-type transporter activity"/>
    <property type="evidence" value="ECO:0007669"/>
    <property type="project" value="InterPro"/>
</dbReference>
<dbReference type="Pfam" id="PF00664">
    <property type="entry name" value="ABC_membrane"/>
    <property type="match status" value="1"/>
</dbReference>
<dbReference type="SUPFAM" id="SSF52540">
    <property type="entry name" value="P-loop containing nucleoside triphosphate hydrolases"/>
    <property type="match status" value="1"/>
</dbReference>
<dbReference type="InterPro" id="IPR036640">
    <property type="entry name" value="ABC1_TM_sf"/>
</dbReference>
<proteinExistence type="predicted"/>
<dbReference type="Gene3D" id="1.20.1560.10">
    <property type="entry name" value="ABC transporter type 1, transmembrane domain"/>
    <property type="match status" value="2"/>
</dbReference>
<feature type="transmembrane region" description="Helical" evidence="6">
    <location>
        <begin position="140"/>
        <end position="164"/>
    </location>
</feature>
<feature type="transmembrane region" description="Helical" evidence="6">
    <location>
        <begin position="107"/>
        <end position="128"/>
    </location>
</feature>
<evidence type="ECO:0000313" key="9">
    <source>
        <dbReference type="Proteomes" id="UP000245910"/>
    </source>
</evidence>
<evidence type="ECO:0000256" key="6">
    <source>
        <dbReference type="SAM" id="Phobius"/>
    </source>
</evidence>
<keyword evidence="9" id="KW-1185">Reference proteome</keyword>